<dbReference type="OrthoDB" id="5499352at2"/>
<dbReference type="Gene3D" id="3.30.450.410">
    <property type="match status" value="1"/>
</dbReference>
<sequence length="216" mass="24297">MSDKVTIALDRLINVLPLKAKQENCGPEIKGLHQAVLRSFVDNGRILTREEMAERTSDLENAVRVLKDNDMVVFDDQGTPIGAYPFTMEQREHKVRINGFEVHAMCALDALSVSSMFQIDTLISSKCRVTGAPVQVQQSPTKIENIEEVKDVRFGIAWGAVSSCSCCANSLCMEMMFLKDKETADKWLQEDSVNREVFDLHEAVEFGSRFFTPLMN</sequence>
<dbReference type="AlphaFoldDB" id="A0A1M7Y8Q0"/>
<evidence type="ECO:0000313" key="1">
    <source>
        <dbReference type="EMBL" id="SHO49012.1"/>
    </source>
</evidence>
<reference evidence="1 2" key="1">
    <citation type="submission" date="2016-12" db="EMBL/GenBank/DDBJ databases">
        <authorList>
            <person name="Song W.-J."/>
            <person name="Kurnit D.M."/>
        </authorList>
    </citation>
    <scope>NUCLEOTIDE SEQUENCE [LARGE SCALE GENOMIC DNA]</scope>
    <source>
        <strain evidence="1 2">DSM 18488</strain>
    </source>
</reference>
<dbReference type="SUPFAM" id="SSF160387">
    <property type="entry name" value="NosL/MerB-like"/>
    <property type="match status" value="1"/>
</dbReference>
<keyword evidence="1" id="KW-0456">Lyase</keyword>
<evidence type="ECO:0000313" key="2">
    <source>
        <dbReference type="Proteomes" id="UP000184603"/>
    </source>
</evidence>
<dbReference type="GO" id="GO:0018836">
    <property type="term" value="F:alkylmercury lyase activity"/>
    <property type="evidence" value="ECO:0007669"/>
    <property type="project" value="InterPro"/>
</dbReference>
<dbReference type="PRINTS" id="PR01699">
    <property type="entry name" value="ORGNOHGLYASE"/>
</dbReference>
<dbReference type="Pfam" id="PF03243">
    <property type="entry name" value="MerB"/>
    <property type="match status" value="1"/>
</dbReference>
<dbReference type="InterPro" id="IPR053717">
    <property type="entry name" value="MerB_lyase_sf"/>
</dbReference>
<organism evidence="1 2">
    <name type="scientific">Desulfopila aestuarii DSM 18488</name>
    <dbReference type="NCBI Taxonomy" id="1121416"/>
    <lineage>
        <taxon>Bacteria</taxon>
        <taxon>Pseudomonadati</taxon>
        <taxon>Thermodesulfobacteriota</taxon>
        <taxon>Desulfobulbia</taxon>
        <taxon>Desulfobulbales</taxon>
        <taxon>Desulfocapsaceae</taxon>
        <taxon>Desulfopila</taxon>
    </lineage>
</organism>
<dbReference type="RefSeq" id="WP_073613903.1">
    <property type="nucleotide sequence ID" value="NZ_FRFE01000012.1"/>
</dbReference>
<dbReference type="EMBL" id="FRFE01000012">
    <property type="protein sequence ID" value="SHO49012.1"/>
    <property type="molecule type" value="Genomic_DNA"/>
</dbReference>
<dbReference type="Proteomes" id="UP000184603">
    <property type="component" value="Unassembled WGS sequence"/>
</dbReference>
<accession>A0A1M7Y8Q0</accession>
<dbReference type="InterPro" id="IPR004927">
    <property type="entry name" value="MerB"/>
</dbReference>
<proteinExistence type="predicted"/>
<protein>
    <submittedName>
        <fullName evidence="1">Alkylmercury lyase</fullName>
    </submittedName>
</protein>
<gene>
    <name evidence="1" type="ORF">SAMN02745220_02614</name>
</gene>
<dbReference type="STRING" id="1121416.SAMN02745220_02614"/>
<name>A0A1M7Y8Q0_9BACT</name>
<keyword evidence="2" id="KW-1185">Reference proteome</keyword>